<dbReference type="EMBL" id="JAUSWA010000047">
    <property type="protein sequence ID" value="MDQ0496914.1"/>
    <property type="molecule type" value="Genomic_DNA"/>
</dbReference>
<reference evidence="1 2" key="1">
    <citation type="submission" date="2023-07" db="EMBL/GenBank/DDBJ databases">
        <title>Genomic Encyclopedia of Type Strains, Phase IV (KMG-IV): sequencing the most valuable type-strain genomes for metagenomic binning, comparative biology and taxonomic classification.</title>
        <authorList>
            <person name="Goeker M."/>
        </authorList>
    </citation>
    <scope>NUCLEOTIDE SEQUENCE [LARGE SCALE GENOMIC DNA]</scope>
    <source>
        <strain evidence="1 2">DSM 14914</strain>
    </source>
</reference>
<keyword evidence="2" id="KW-1185">Reference proteome</keyword>
<protein>
    <submittedName>
        <fullName evidence="1">Uncharacterized protein</fullName>
    </submittedName>
</protein>
<accession>A0ABU0L6M5</accession>
<organism evidence="1 2">
    <name type="scientific">Paenibacillus brasilensis</name>
    <dbReference type="NCBI Taxonomy" id="128574"/>
    <lineage>
        <taxon>Bacteria</taxon>
        <taxon>Bacillati</taxon>
        <taxon>Bacillota</taxon>
        <taxon>Bacilli</taxon>
        <taxon>Bacillales</taxon>
        <taxon>Paenibacillaceae</taxon>
        <taxon>Paenibacillus</taxon>
    </lineage>
</organism>
<sequence>MKSLIKISDDRNINFNEVFIQTSLISENPQLIGHAYDYFLQLLCERLNKCNSNISSNMILYDELPESFQYDSEKNIELYTSGLKEWDYDLTKQSIVYGKLDQYYRSGVPPVDIMNVDREDIKDLHNLVTSTMKSENIFKAKHRFISNPHFGSSISMLMGGADADLIIDDSLIDIKVRSKLRFESYPWYQLIGYYVLGLLTPNIDYKIKRLSIWNPRYEILMYINIDDLFDILNIKEFVDNFIETVIVIHRNKDSSPAYLDYIKDVRSAWEINSKNLG</sequence>
<evidence type="ECO:0000313" key="1">
    <source>
        <dbReference type="EMBL" id="MDQ0496914.1"/>
    </source>
</evidence>
<proteinExistence type="predicted"/>
<dbReference type="InterPro" id="IPR019824">
    <property type="entry name" value="Leghaemoglobin_Fe_BS"/>
</dbReference>
<comment type="caution">
    <text evidence="1">The sequence shown here is derived from an EMBL/GenBank/DDBJ whole genome shotgun (WGS) entry which is preliminary data.</text>
</comment>
<dbReference type="PROSITE" id="PS00208">
    <property type="entry name" value="PLANT_GLOBIN"/>
    <property type="match status" value="1"/>
</dbReference>
<evidence type="ECO:0000313" key="2">
    <source>
        <dbReference type="Proteomes" id="UP001242811"/>
    </source>
</evidence>
<name>A0ABU0L6M5_9BACL</name>
<dbReference type="Proteomes" id="UP001242811">
    <property type="component" value="Unassembled WGS sequence"/>
</dbReference>
<gene>
    <name evidence="1" type="ORF">QOZ95_005114</name>
</gene>